<dbReference type="Proteomes" id="UP000265520">
    <property type="component" value="Unassembled WGS sequence"/>
</dbReference>
<feature type="non-terminal residue" evidence="1">
    <location>
        <position position="44"/>
    </location>
</feature>
<dbReference type="EMBL" id="LXQA010400887">
    <property type="protein sequence ID" value="MCI49419.1"/>
    <property type="molecule type" value="Genomic_DNA"/>
</dbReference>
<organism evidence="1 2">
    <name type="scientific">Trifolium medium</name>
    <dbReference type="NCBI Taxonomy" id="97028"/>
    <lineage>
        <taxon>Eukaryota</taxon>
        <taxon>Viridiplantae</taxon>
        <taxon>Streptophyta</taxon>
        <taxon>Embryophyta</taxon>
        <taxon>Tracheophyta</taxon>
        <taxon>Spermatophyta</taxon>
        <taxon>Magnoliopsida</taxon>
        <taxon>eudicotyledons</taxon>
        <taxon>Gunneridae</taxon>
        <taxon>Pentapetalae</taxon>
        <taxon>rosids</taxon>
        <taxon>fabids</taxon>
        <taxon>Fabales</taxon>
        <taxon>Fabaceae</taxon>
        <taxon>Papilionoideae</taxon>
        <taxon>50 kb inversion clade</taxon>
        <taxon>NPAAA clade</taxon>
        <taxon>Hologalegina</taxon>
        <taxon>IRL clade</taxon>
        <taxon>Trifolieae</taxon>
        <taxon>Trifolium</taxon>
    </lineage>
</organism>
<reference evidence="1 2" key="1">
    <citation type="journal article" date="2018" name="Front. Plant Sci.">
        <title>Red Clover (Trifolium pratense) and Zigzag Clover (T. medium) - A Picture of Genomic Similarities and Differences.</title>
        <authorList>
            <person name="Dluhosova J."/>
            <person name="Istvanek J."/>
            <person name="Nedelnik J."/>
            <person name="Repkova J."/>
        </authorList>
    </citation>
    <scope>NUCLEOTIDE SEQUENCE [LARGE SCALE GENOMIC DNA]</scope>
    <source>
        <strain evidence="2">cv. 10/8</strain>
        <tissue evidence="1">Leaf</tissue>
    </source>
</reference>
<evidence type="ECO:0000313" key="2">
    <source>
        <dbReference type="Proteomes" id="UP000265520"/>
    </source>
</evidence>
<protein>
    <submittedName>
        <fullName evidence="1">Uncharacterized protein</fullName>
    </submittedName>
</protein>
<feature type="non-terminal residue" evidence="1">
    <location>
        <position position="1"/>
    </location>
</feature>
<comment type="caution">
    <text evidence="1">The sequence shown here is derived from an EMBL/GenBank/DDBJ whole genome shotgun (WGS) entry which is preliminary data.</text>
</comment>
<proteinExistence type="predicted"/>
<dbReference type="AlphaFoldDB" id="A0A392SL75"/>
<sequence>SRTSSRMPFLFLRKFCFPARNLRVRRIRGGIRVGDNDEVLDRRV</sequence>
<accession>A0A392SL75</accession>
<name>A0A392SL75_9FABA</name>
<evidence type="ECO:0000313" key="1">
    <source>
        <dbReference type="EMBL" id="MCI49419.1"/>
    </source>
</evidence>
<keyword evidence="2" id="KW-1185">Reference proteome</keyword>